<dbReference type="PANTHER" id="PTHR11741:SF0">
    <property type="entry name" value="ELONGATION FACTOR TS, MITOCHONDRIAL"/>
    <property type="match status" value="1"/>
</dbReference>
<dbReference type="InterPro" id="IPR009060">
    <property type="entry name" value="UBA-like_sf"/>
</dbReference>
<keyword evidence="4 5" id="KW-0648">Protein biosynthesis</keyword>
<gene>
    <name evidence="5" type="primary">tsf</name>
    <name evidence="7" type="ORF">E3J95_03250</name>
</gene>
<comment type="similarity">
    <text evidence="1 5">Belongs to the EF-Ts family.</text>
</comment>
<evidence type="ECO:0000256" key="1">
    <source>
        <dbReference type="ARBA" id="ARBA00005532"/>
    </source>
</evidence>
<name>A0A523QJR0_UNCAE</name>
<dbReference type="CDD" id="cd14275">
    <property type="entry name" value="UBA_EF-Ts"/>
    <property type="match status" value="1"/>
</dbReference>
<dbReference type="EMBL" id="SOKU01000151">
    <property type="protein sequence ID" value="TES85930.1"/>
    <property type="molecule type" value="Genomic_DNA"/>
</dbReference>
<dbReference type="InterPro" id="IPR014039">
    <property type="entry name" value="Transl_elong_EFTs/EF1B_dimer"/>
</dbReference>
<dbReference type="Gene3D" id="1.10.8.10">
    <property type="entry name" value="DNA helicase RuvA subunit, C-terminal domain"/>
    <property type="match status" value="1"/>
</dbReference>
<keyword evidence="3 5" id="KW-0251">Elongation factor</keyword>
<evidence type="ECO:0000256" key="4">
    <source>
        <dbReference type="ARBA" id="ARBA00022917"/>
    </source>
</evidence>
<reference evidence="7 8" key="1">
    <citation type="submission" date="2019-03" db="EMBL/GenBank/DDBJ databases">
        <title>Metabolic potential of uncultured bacteria and archaea associated with petroleum seepage in deep-sea sediments.</title>
        <authorList>
            <person name="Dong X."/>
            <person name="Hubert C."/>
        </authorList>
    </citation>
    <scope>NUCLEOTIDE SEQUENCE [LARGE SCALE GENOMIC DNA]</scope>
    <source>
        <strain evidence="7">E44_bin92</strain>
    </source>
</reference>
<dbReference type="Gene3D" id="3.30.479.20">
    <property type="entry name" value="Elongation factor Ts, dimerisation domain"/>
    <property type="match status" value="1"/>
</dbReference>
<dbReference type="AlphaFoldDB" id="A0A523QJR0"/>
<dbReference type="GO" id="GO:0005737">
    <property type="term" value="C:cytoplasm"/>
    <property type="evidence" value="ECO:0007669"/>
    <property type="project" value="UniProtKB-SubCell"/>
</dbReference>
<dbReference type="SUPFAM" id="SSF46934">
    <property type="entry name" value="UBA-like"/>
    <property type="match status" value="1"/>
</dbReference>
<dbReference type="FunFam" id="1.10.286.20:FF:000001">
    <property type="entry name" value="Elongation factor Ts"/>
    <property type="match status" value="1"/>
</dbReference>
<feature type="domain" description="Translation elongation factor EFTs/EF1B dimerisation" evidence="6">
    <location>
        <begin position="51"/>
        <end position="196"/>
    </location>
</feature>
<comment type="subcellular location">
    <subcellularLocation>
        <location evidence="5">Cytoplasm</location>
    </subcellularLocation>
</comment>
<evidence type="ECO:0000313" key="8">
    <source>
        <dbReference type="Proteomes" id="UP000320781"/>
    </source>
</evidence>
<accession>A0A523QJR0</accession>
<dbReference type="InterPro" id="IPR036402">
    <property type="entry name" value="EF-Ts_dimer_sf"/>
</dbReference>
<sequence length="203" mass="23214">MGISLDTIRKLREETLAGVLDCKKALVEAKGNIPEAKKILRKRGIKIAEKKSGEKTAQGIIASYVHHDRKVGVLVEIHSQSDFVARNTELQSFAKDVAMHIAAFDPQWISPEEIPISVLKEEKGILRDEAEKEGKPQHILEKIVEGRLRKFHARVCLLEQPFFRDDKKKVIDCLREVIAKVGENVKIDRFVRYKLREDHESTE</sequence>
<proteinExistence type="inferred from homology"/>
<evidence type="ECO:0000313" key="7">
    <source>
        <dbReference type="EMBL" id="TES85930.1"/>
    </source>
</evidence>
<dbReference type="SUPFAM" id="SSF54713">
    <property type="entry name" value="Elongation factor Ts (EF-Ts), dimerisation domain"/>
    <property type="match status" value="1"/>
</dbReference>
<dbReference type="HAMAP" id="MF_00050">
    <property type="entry name" value="EF_Ts"/>
    <property type="match status" value="1"/>
</dbReference>
<feature type="region of interest" description="Involved in Mg(2+) ion dislocation from EF-Tu" evidence="5">
    <location>
        <begin position="81"/>
        <end position="84"/>
    </location>
</feature>
<dbReference type="PANTHER" id="PTHR11741">
    <property type="entry name" value="ELONGATION FACTOR TS"/>
    <property type="match status" value="1"/>
</dbReference>
<dbReference type="Gene3D" id="1.10.286.20">
    <property type="match status" value="1"/>
</dbReference>
<dbReference type="InterPro" id="IPR001816">
    <property type="entry name" value="Transl_elong_EFTs/EF1B"/>
</dbReference>
<dbReference type="Proteomes" id="UP000320781">
    <property type="component" value="Unassembled WGS sequence"/>
</dbReference>
<protein>
    <recommendedName>
        <fullName evidence="2 5">Elongation factor Ts</fullName>
        <shortName evidence="5">EF-Ts</shortName>
    </recommendedName>
</protein>
<dbReference type="Pfam" id="PF00889">
    <property type="entry name" value="EF_TS"/>
    <property type="match status" value="1"/>
</dbReference>
<evidence type="ECO:0000256" key="2">
    <source>
        <dbReference type="ARBA" id="ARBA00016956"/>
    </source>
</evidence>
<comment type="function">
    <text evidence="5">Associates with the EF-Tu.GDP complex and induces the exchange of GDP to GTP. It remains bound to the aminoacyl-tRNA.EF-Tu.GTP complex up to the GTP hydrolysis stage on the ribosome.</text>
</comment>
<organism evidence="7 8">
    <name type="scientific">Aerophobetes bacterium</name>
    <dbReference type="NCBI Taxonomy" id="2030807"/>
    <lineage>
        <taxon>Bacteria</taxon>
        <taxon>Candidatus Aerophobota</taxon>
    </lineage>
</organism>
<dbReference type="FunFam" id="1.10.8.10:FF:000001">
    <property type="entry name" value="Elongation factor Ts"/>
    <property type="match status" value="1"/>
</dbReference>
<comment type="caution">
    <text evidence="7">The sequence shown here is derived from an EMBL/GenBank/DDBJ whole genome shotgun (WGS) entry which is preliminary data.</text>
</comment>
<dbReference type="GO" id="GO:0003746">
    <property type="term" value="F:translation elongation factor activity"/>
    <property type="evidence" value="ECO:0007669"/>
    <property type="project" value="UniProtKB-UniRule"/>
</dbReference>
<evidence type="ECO:0000256" key="5">
    <source>
        <dbReference type="HAMAP-Rule" id="MF_00050"/>
    </source>
</evidence>
<evidence type="ECO:0000256" key="3">
    <source>
        <dbReference type="ARBA" id="ARBA00022768"/>
    </source>
</evidence>
<keyword evidence="5" id="KW-0963">Cytoplasm</keyword>
<evidence type="ECO:0000259" key="6">
    <source>
        <dbReference type="Pfam" id="PF00889"/>
    </source>
</evidence>